<keyword evidence="2" id="KW-1185">Reference proteome</keyword>
<dbReference type="PANTHER" id="PTHR36529:SF1">
    <property type="entry name" value="GLYCOSYLTRANSFERASE"/>
    <property type="match status" value="1"/>
</dbReference>
<name>A0ABZ0IRH6_9BACT</name>
<dbReference type="RefSeq" id="WP_317489656.1">
    <property type="nucleotide sequence ID" value="NZ_CP136051.1"/>
</dbReference>
<dbReference type="Pfam" id="PF09837">
    <property type="entry name" value="DUF2064"/>
    <property type="match status" value="1"/>
</dbReference>
<dbReference type="EMBL" id="CP136051">
    <property type="protein sequence ID" value="WOK06965.1"/>
    <property type="molecule type" value="Genomic_DNA"/>
</dbReference>
<accession>A0ABZ0IRH6</accession>
<reference evidence="1 2" key="1">
    <citation type="journal article" date="2023" name="Microbiol. Resour. Announc.">
        <title>Complete Genome Sequence of Imperialibacter roseus strain P4T.</title>
        <authorList>
            <person name="Tizabi D.R."/>
            <person name="Bachvaroff T."/>
            <person name="Hill R.T."/>
        </authorList>
    </citation>
    <scope>NUCLEOTIDE SEQUENCE [LARGE SCALE GENOMIC DNA]</scope>
    <source>
        <strain evidence="1 2">P4T</strain>
    </source>
</reference>
<dbReference type="Proteomes" id="UP001302349">
    <property type="component" value="Chromosome"/>
</dbReference>
<gene>
    <name evidence="1" type="ORF">RT717_28275</name>
</gene>
<proteinExistence type="predicted"/>
<organism evidence="1 2">
    <name type="scientific">Imperialibacter roseus</name>
    <dbReference type="NCBI Taxonomy" id="1324217"/>
    <lineage>
        <taxon>Bacteria</taxon>
        <taxon>Pseudomonadati</taxon>
        <taxon>Bacteroidota</taxon>
        <taxon>Cytophagia</taxon>
        <taxon>Cytophagales</taxon>
        <taxon>Flammeovirgaceae</taxon>
        <taxon>Imperialibacter</taxon>
    </lineage>
</organism>
<dbReference type="SUPFAM" id="SSF53448">
    <property type="entry name" value="Nucleotide-diphospho-sugar transferases"/>
    <property type="match status" value="1"/>
</dbReference>
<dbReference type="InterPro" id="IPR029044">
    <property type="entry name" value="Nucleotide-diphossugar_trans"/>
</dbReference>
<evidence type="ECO:0000313" key="1">
    <source>
        <dbReference type="EMBL" id="WOK06965.1"/>
    </source>
</evidence>
<evidence type="ECO:0000313" key="2">
    <source>
        <dbReference type="Proteomes" id="UP001302349"/>
    </source>
</evidence>
<dbReference type="InterPro" id="IPR018641">
    <property type="entry name" value="Trfase_1_rSAM/seldom-assoc"/>
</dbReference>
<dbReference type="Gene3D" id="3.90.550.10">
    <property type="entry name" value="Spore Coat Polysaccharide Biosynthesis Protein SpsA, Chain A"/>
    <property type="match status" value="1"/>
</dbReference>
<dbReference type="NCBIfam" id="TIGR04282">
    <property type="entry name" value="glyco_like_cofC"/>
    <property type="match status" value="1"/>
</dbReference>
<dbReference type="PANTHER" id="PTHR36529">
    <property type="entry name" value="SLL1095 PROTEIN"/>
    <property type="match status" value="1"/>
</dbReference>
<protein>
    <submittedName>
        <fullName evidence="1">TIGR04282 family arsenosugar biosynthesis glycosyltransferase</fullName>
    </submittedName>
</protein>
<sequence length="200" mass="22593">MTKEALIIFVKNAELGKVKTRLAKDIGDEKALEVYLELLQHTKDITADLVQDKYVFYSSFIPENDIFSNAGYILKQQKGDDLGERMSNAFEEVVGLGYERAAIIGSDCLELEALYIEKGFECLAFRDFIIGPARDGGYYLLGMKTFDSGIFKGIEWSTSSVYKKTTDYIESQNKDFHKLPPLSDVDTIDDLGRLKTLIIE</sequence>